<dbReference type="EMBL" id="QJJR01000007">
    <property type="protein sequence ID" value="PXW90928.1"/>
    <property type="molecule type" value="Genomic_DNA"/>
</dbReference>
<proteinExistence type="predicted"/>
<keyword evidence="1" id="KW-0812">Transmembrane</keyword>
<dbReference type="AlphaFoldDB" id="A0A2V3WCQ7"/>
<organism evidence="2 3">
    <name type="scientific">Streptohalobacillus salinus</name>
    <dbReference type="NCBI Taxonomy" id="621096"/>
    <lineage>
        <taxon>Bacteria</taxon>
        <taxon>Bacillati</taxon>
        <taxon>Bacillota</taxon>
        <taxon>Bacilli</taxon>
        <taxon>Bacillales</taxon>
        <taxon>Bacillaceae</taxon>
        <taxon>Streptohalobacillus</taxon>
    </lineage>
</organism>
<feature type="transmembrane region" description="Helical" evidence="1">
    <location>
        <begin position="59"/>
        <end position="78"/>
    </location>
</feature>
<dbReference type="OrthoDB" id="2934657at2"/>
<protein>
    <submittedName>
        <fullName evidence="2">Uncharacterized protein</fullName>
    </submittedName>
</protein>
<evidence type="ECO:0000313" key="2">
    <source>
        <dbReference type="EMBL" id="PXW90928.1"/>
    </source>
</evidence>
<keyword evidence="3" id="KW-1185">Reference proteome</keyword>
<sequence length="87" mass="10625">MLNQKYVLLIGVILYVLVLQFYFFSSERHLLHMLLGFALAVMTFRRYRQLKQRNKKSKAQFPLILFYFLTFTLFVWYIQPFVVSFMV</sequence>
<keyword evidence="1" id="KW-0472">Membrane</keyword>
<feature type="transmembrane region" description="Helical" evidence="1">
    <location>
        <begin position="30"/>
        <end position="47"/>
    </location>
</feature>
<keyword evidence="1" id="KW-1133">Transmembrane helix</keyword>
<name>A0A2V3WCQ7_9BACI</name>
<evidence type="ECO:0000256" key="1">
    <source>
        <dbReference type="SAM" id="Phobius"/>
    </source>
</evidence>
<dbReference type="Proteomes" id="UP000247922">
    <property type="component" value="Unassembled WGS sequence"/>
</dbReference>
<feature type="transmembrane region" description="Helical" evidence="1">
    <location>
        <begin position="7"/>
        <end position="24"/>
    </location>
</feature>
<comment type="caution">
    <text evidence="2">The sequence shown here is derived from an EMBL/GenBank/DDBJ whole genome shotgun (WGS) entry which is preliminary data.</text>
</comment>
<gene>
    <name evidence="2" type="ORF">DES38_10760</name>
</gene>
<dbReference type="RefSeq" id="WP_110251489.1">
    <property type="nucleotide sequence ID" value="NZ_QJJR01000007.1"/>
</dbReference>
<reference evidence="2 3" key="1">
    <citation type="submission" date="2018-05" db="EMBL/GenBank/DDBJ databases">
        <title>Genomic Encyclopedia of Type Strains, Phase IV (KMG-IV): sequencing the most valuable type-strain genomes for metagenomic binning, comparative biology and taxonomic classification.</title>
        <authorList>
            <person name="Goeker M."/>
        </authorList>
    </citation>
    <scope>NUCLEOTIDE SEQUENCE [LARGE SCALE GENOMIC DNA]</scope>
    <source>
        <strain evidence="2 3">DSM 22440</strain>
    </source>
</reference>
<evidence type="ECO:0000313" key="3">
    <source>
        <dbReference type="Proteomes" id="UP000247922"/>
    </source>
</evidence>
<accession>A0A2V3WCQ7</accession>